<dbReference type="SUPFAM" id="SSF160240">
    <property type="entry name" value="Cation efflux protein cytoplasmic domain-like"/>
    <property type="match status" value="1"/>
</dbReference>
<evidence type="ECO:0000313" key="8">
    <source>
        <dbReference type="EMBL" id="MFD1694316.1"/>
    </source>
</evidence>
<evidence type="ECO:0000256" key="4">
    <source>
        <dbReference type="ARBA" id="ARBA00022989"/>
    </source>
</evidence>
<dbReference type="PANTHER" id="PTHR13414">
    <property type="entry name" value="HUEL-CATION TRANSPORTER"/>
    <property type="match status" value="1"/>
</dbReference>
<feature type="transmembrane region" description="Helical" evidence="6">
    <location>
        <begin position="115"/>
        <end position="133"/>
    </location>
</feature>
<dbReference type="RefSeq" id="WP_149891819.1">
    <property type="nucleotide sequence ID" value="NZ_JBHUFA010000001.1"/>
</dbReference>
<dbReference type="EMBL" id="JBHUFA010000001">
    <property type="protein sequence ID" value="MFD1694316.1"/>
    <property type="molecule type" value="Genomic_DNA"/>
</dbReference>
<comment type="caution">
    <text evidence="8">The sequence shown here is derived from an EMBL/GenBank/DDBJ whole genome shotgun (WGS) entry which is preliminary data.</text>
</comment>
<keyword evidence="2" id="KW-0813">Transport</keyword>
<evidence type="ECO:0000313" key="9">
    <source>
        <dbReference type="Proteomes" id="UP001597327"/>
    </source>
</evidence>
<sequence>MAAGSKKVIFAALAGNALIAVTKFAAAAYTGSSAMLSEGIHSLVDTGNQGLLLYGLKKSKQPADREHPFGYGAELYFWSFVVAILIFAVGAGVSIYEGVQKVLEPHPVSDPLVNYIVLGLAFAFESVAWWIALKEFNASRRGRSLFQTVRDSKDPTLFTVLFEDSAAMLGLIVAAIGLVAAEVLGLPWLDGAASIVIGLILGGTAVLLAYETKGLLIGEGASPQIVASIRQIVEASPTVTAVNEIRTLHRGPHDILLALSLDFEDEVKAGAVEEAIYGMEQTIKRQNPDVTRLFIEVQAARHHEEMLKAEEELRMRDA</sequence>
<dbReference type="NCBIfam" id="TIGR01297">
    <property type="entry name" value="CDF"/>
    <property type="match status" value="1"/>
</dbReference>
<feature type="transmembrane region" description="Helical" evidence="6">
    <location>
        <begin position="192"/>
        <end position="210"/>
    </location>
</feature>
<feature type="transmembrane region" description="Helical" evidence="6">
    <location>
        <begin position="166"/>
        <end position="186"/>
    </location>
</feature>
<evidence type="ECO:0000256" key="3">
    <source>
        <dbReference type="ARBA" id="ARBA00022692"/>
    </source>
</evidence>
<keyword evidence="5 6" id="KW-0472">Membrane</keyword>
<protein>
    <submittedName>
        <fullName evidence="8">Cation diffusion facilitator family transporter</fullName>
    </submittedName>
</protein>
<dbReference type="Gene3D" id="1.20.1510.10">
    <property type="entry name" value="Cation efflux protein transmembrane domain"/>
    <property type="match status" value="1"/>
</dbReference>
<dbReference type="Proteomes" id="UP001597327">
    <property type="component" value="Unassembled WGS sequence"/>
</dbReference>
<evidence type="ECO:0000256" key="6">
    <source>
        <dbReference type="SAM" id="Phobius"/>
    </source>
</evidence>
<feature type="domain" description="Cation efflux protein transmembrane" evidence="7">
    <location>
        <begin position="9"/>
        <end position="215"/>
    </location>
</feature>
<dbReference type="InterPro" id="IPR036837">
    <property type="entry name" value="Cation_efflux_CTD_sf"/>
</dbReference>
<evidence type="ECO:0000256" key="5">
    <source>
        <dbReference type="ARBA" id="ARBA00023136"/>
    </source>
</evidence>
<keyword evidence="9" id="KW-1185">Reference proteome</keyword>
<keyword evidence="4 6" id="KW-1133">Transmembrane helix</keyword>
<evidence type="ECO:0000259" key="7">
    <source>
        <dbReference type="Pfam" id="PF01545"/>
    </source>
</evidence>
<dbReference type="InterPro" id="IPR058533">
    <property type="entry name" value="Cation_efflux_TM"/>
</dbReference>
<comment type="subcellular location">
    <subcellularLocation>
        <location evidence="1">Membrane</location>
        <topology evidence="1">Multi-pass membrane protein</topology>
    </subcellularLocation>
</comment>
<dbReference type="Gene3D" id="3.30.70.1350">
    <property type="entry name" value="Cation efflux protein, cytoplasmic domain"/>
    <property type="match status" value="1"/>
</dbReference>
<dbReference type="PANTHER" id="PTHR13414:SF9">
    <property type="entry name" value="PROTON-COUPLED ZINC ANTIPORTER SLC30A9, MITOCHONDRIAL"/>
    <property type="match status" value="1"/>
</dbReference>
<evidence type="ECO:0000256" key="2">
    <source>
        <dbReference type="ARBA" id="ARBA00022448"/>
    </source>
</evidence>
<dbReference type="SUPFAM" id="SSF161111">
    <property type="entry name" value="Cation efflux protein transmembrane domain-like"/>
    <property type="match status" value="1"/>
</dbReference>
<keyword evidence="3 6" id="KW-0812">Transmembrane</keyword>
<name>A0ABW4JRW5_9HYPH</name>
<reference evidence="9" key="1">
    <citation type="journal article" date="2019" name="Int. J. Syst. Evol. Microbiol.">
        <title>The Global Catalogue of Microorganisms (GCM) 10K type strain sequencing project: providing services to taxonomists for standard genome sequencing and annotation.</title>
        <authorList>
            <consortium name="The Broad Institute Genomics Platform"/>
            <consortium name="The Broad Institute Genome Sequencing Center for Infectious Disease"/>
            <person name="Wu L."/>
            <person name="Ma J."/>
        </authorList>
    </citation>
    <scope>NUCLEOTIDE SEQUENCE [LARGE SCALE GENOMIC DNA]</scope>
    <source>
        <strain evidence="9">JCM 3369</strain>
    </source>
</reference>
<gene>
    <name evidence="8" type="ORF">ACFSC7_02225</name>
</gene>
<accession>A0ABW4JRW5</accession>
<organism evidence="8 9">
    <name type="scientific">Roseibium aestuarii</name>
    <dbReference type="NCBI Taxonomy" id="2600299"/>
    <lineage>
        <taxon>Bacteria</taxon>
        <taxon>Pseudomonadati</taxon>
        <taxon>Pseudomonadota</taxon>
        <taxon>Alphaproteobacteria</taxon>
        <taxon>Hyphomicrobiales</taxon>
        <taxon>Stappiaceae</taxon>
        <taxon>Roseibium</taxon>
    </lineage>
</organism>
<dbReference type="Pfam" id="PF01545">
    <property type="entry name" value="Cation_efflux"/>
    <property type="match status" value="1"/>
</dbReference>
<feature type="transmembrane region" description="Helical" evidence="6">
    <location>
        <begin position="75"/>
        <end position="95"/>
    </location>
</feature>
<dbReference type="InterPro" id="IPR027469">
    <property type="entry name" value="Cation_efflux_TMD_sf"/>
</dbReference>
<proteinExistence type="predicted"/>
<evidence type="ECO:0000256" key="1">
    <source>
        <dbReference type="ARBA" id="ARBA00004141"/>
    </source>
</evidence>
<dbReference type="InterPro" id="IPR040177">
    <property type="entry name" value="SLC30A9"/>
</dbReference>
<dbReference type="InterPro" id="IPR002524">
    <property type="entry name" value="Cation_efflux"/>
</dbReference>